<feature type="compositionally biased region" description="Gly residues" evidence="2">
    <location>
        <begin position="693"/>
        <end position="715"/>
    </location>
</feature>
<reference evidence="4" key="1">
    <citation type="journal article" date="2016" name="Nat. Commun.">
        <title>The Gonium pectorale genome demonstrates co-option of cell cycle regulation during the evolution of multicellularity.</title>
        <authorList>
            <person name="Hanschen E.R."/>
            <person name="Marriage T.N."/>
            <person name="Ferris P.J."/>
            <person name="Hamaji T."/>
            <person name="Toyoda A."/>
            <person name="Fujiyama A."/>
            <person name="Neme R."/>
            <person name="Noguchi H."/>
            <person name="Minakuchi Y."/>
            <person name="Suzuki M."/>
            <person name="Kawai-Toyooka H."/>
            <person name="Smith D.R."/>
            <person name="Sparks H."/>
            <person name="Anderson J."/>
            <person name="Bakaric R."/>
            <person name="Luria V."/>
            <person name="Karger A."/>
            <person name="Kirschner M.W."/>
            <person name="Durand P.M."/>
            <person name="Michod R.E."/>
            <person name="Nozaki H."/>
            <person name="Olson B.J."/>
        </authorList>
    </citation>
    <scope>NUCLEOTIDE SEQUENCE [LARGE SCALE GENOMIC DNA]</scope>
    <source>
        <strain evidence="4">NIES-2863</strain>
    </source>
</reference>
<name>A0A150GVS7_GONPE</name>
<dbReference type="EMBL" id="LSYV01000007">
    <property type="protein sequence ID" value="KXZ53976.1"/>
    <property type="molecule type" value="Genomic_DNA"/>
</dbReference>
<dbReference type="Proteomes" id="UP000075714">
    <property type="component" value="Unassembled WGS sequence"/>
</dbReference>
<feature type="region of interest" description="Disordered" evidence="2">
    <location>
        <begin position="692"/>
        <end position="739"/>
    </location>
</feature>
<proteinExistence type="predicted"/>
<keyword evidence="4" id="KW-1185">Reference proteome</keyword>
<gene>
    <name evidence="3" type="ORF">GPECTOR_6g895</name>
</gene>
<comment type="caution">
    <text evidence="3">The sequence shown here is derived from an EMBL/GenBank/DDBJ whole genome shotgun (WGS) entry which is preliminary data.</text>
</comment>
<dbReference type="STRING" id="33097.A0A150GVS7"/>
<organism evidence="3 4">
    <name type="scientific">Gonium pectorale</name>
    <name type="common">Green alga</name>
    <dbReference type="NCBI Taxonomy" id="33097"/>
    <lineage>
        <taxon>Eukaryota</taxon>
        <taxon>Viridiplantae</taxon>
        <taxon>Chlorophyta</taxon>
        <taxon>core chlorophytes</taxon>
        <taxon>Chlorophyceae</taxon>
        <taxon>CS clade</taxon>
        <taxon>Chlamydomonadales</taxon>
        <taxon>Volvocaceae</taxon>
        <taxon>Gonium</taxon>
    </lineage>
</organism>
<protein>
    <submittedName>
        <fullName evidence="3">Uncharacterized protein</fullName>
    </submittedName>
</protein>
<dbReference type="OrthoDB" id="546954at2759"/>
<feature type="coiled-coil region" evidence="1">
    <location>
        <begin position="431"/>
        <end position="601"/>
    </location>
</feature>
<dbReference type="AlphaFoldDB" id="A0A150GVS7"/>
<accession>A0A150GVS7</accession>
<keyword evidence="1" id="KW-0175">Coiled coil</keyword>
<sequence length="739" mass="77259">MQYNSVAGAAVDGGGSGVQPRLFPSGSVPVAALGGHASAAARPSAGAGGAAAGGSSSGSDVPLMLRAFHGLMRPEVAPLAAAAAQRAAVTPPSVPFGLYMSQADEQQRPQPAAAGGKGGKRSANGGGAVELSAALLGMKPLPQRVAVEEINDRCHPCFRNPFKGLAAVPVRRKVVARGQLPEGCLLGLITGELRSEKLDERLVGGDLSGAEGTKVAYTRCLLSDLPLPKAAQQQQLGQPGQQQAPGEATDSLIVVADPHTCPLAEANVTAFWGACSTLPPEERTSRPCNCRAYDGRTHNAAVIPCILKVPLSRLKRMAEQTGDKEALRGGLDALRSAAVAAAAPAAGGGAAVAAAVAAVAASSDPYVYGVVAIVVTSRVVKAGEEILMAWDGDESIFAVADQNLRQYEFVLAALTAREAAQREQARLAATLAERERSLADAEARLGELLRQREEESARIAAEREERSALQRECAQLGLERDDARRQLDEALRQADMHIRRLDGAERRLDEALRQRDEAVEQLDAGAARQAAAAEAAQQLAAEAEEVAALRARCEALQQELDQAVRDRRKAERQRDAVMNTYEEVVANYQTAKRERDEALRQRQEEEPGGGAATELAAARADLEVMHAREAQLAARADGLAAERDEYERRYNELLPYWQAVTAAVHSAPPAPPTEAMGQPQHWLLGPPAKRRCGGGGGGGATGVMGGGPGGGGAGASGDAEGDPFGAELSPDTASGARHW</sequence>
<evidence type="ECO:0000313" key="4">
    <source>
        <dbReference type="Proteomes" id="UP000075714"/>
    </source>
</evidence>
<evidence type="ECO:0000256" key="2">
    <source>
        <dbReference type="SAM" id="MobiDB-lite"/>
    </source>
</evidence>
<evidence type="ECO:0000256" key="1">
    <source>
        <dbReference type="SAM" id="Coils"/>
    </source>
</evidence>
<evidence type="ECO:0000313" key="3">
    <source>
        <dbReference type="EMBL" id="KXZ53976.1"/>
    </source>
</evidence>